<dbReference type="PIRSF" id="PIRSF020606">
    <property type="entry name" value="UCP020606"/>
    <property type="match status" value="1"/>
</dbReference>
<accession>A0A8D4VTX5</accession>
<dbReference type="AlphaFoldDB" id="A0A8D4VTX5"/>
<dbReference type="KEGG" id="moz:MoryE10_31730"/>
<sequence length="212" mass="23281">MTPSRYEFFALISGALAVLAWSGTAPYDGPTWWLEAAPVLIALPLLWRTHRAFPLTPLAYRLIFLHALVLLVGAHYTYARVPLGFWLEDLLGLSRNPYDRIGHFMQGFVPAVLAREILLRTSPLVPGRWLAFLVACVCLSISAAYEFIEWWTAVAVGASAEYFLATQGDPWDTQWDMLMALIGAVAAQAALSGGHDRQLAGISAHGKQGASR</sequence>
<dbReference type="EMBL" id="AP019782">
    <property type="protein sequence ID" value="BBL72567.1"/>
    <property type="molecule type" value="Genomic_DNA"/>
</dbReference>
<reference evidence="2" key="1">
    <citation type="submission" date="2019-06" db="EMBL/GenBank/DDBJ databases">
        <title>Complete genome sequence of Methylogaea oryzae strain JCM16910.</title>
        <authorList>
            <person name="Asakawa S."/>
        </authorList>
    </citation>
    <scope>NUCLEOTIDE SEQUENCE</scope>
    <source>
        <strain evidence="2">E10</strain>
    </source>
</reference>
<feature type="transmembrane region" description="Helical" evidence="1">
    <location>
        <begin position="130"/>
        <end position="153"/>
    </location>
</feature>
<dbReference type="InterPro" id="IPR014509">
    <property type="entry name" value="YjdF-like"/>
</dbReference>
<feature type="transmembrane region" description="Helical" evidence="1">
    <location>
        <begin position="59"/>
        <end position="81"/>
    </location>
</feature>
<dbReference type="Proteomes" id="UP000824988">
    <property type="component" value="Chromosome"/>
</dbReference>
<organism evidence="2 3">
    <name type="scientific">Methylogaea oryzae</name>
    <dbReference type="NCBI Taxonomy" id="1295382"/>
    <lineage>
        <taxon>Bacteria</taxon>
        <taxon>Pseudomonadati</taxon>
        <taxon>Pseudomonadota</taxon>
        <taxon>Gammaproteobacteria</taxon>
        <taxon>Methylococcales</taxon>
        <taxon>Methylococcaceae</taxon>
        <taxon>Methylogaea</taxon>
    </lineage>
</organism>
<evidence type="ECO:0000313" key="2">
    <source>
        <dbReference type="EMBL" id="BBL72567.1"/>
    </source>
</evidence>
<keyword evidence="1" id="KW-1133">Transmembrane helix</keyword>
<gene>
    <name evidence="2" type="ORF">MoryE10_31730</name>
</gene>
<name>A0A8D4VTX5_9GAMM</name>
<dbReference type="Pfam" id="PF09997">
    <property type="entry name" value="DUF2238"/>
    <property type="match status" value="1"/>
</dbReference>
<keyword evidence="1" id="KW-0472">Membrane</keyword>
<proteinExistence type="predicted"/>
<dbReference type="InterPro" id="IPR058534">
    <property type="entry name" value="YjdF"/>
</dbReference>
<evidence type="ECO:0000256" key="1">
    <source>
        <dbReference type="SAM" id="Phobius"/>
    </source>
</evidence>
<protein>
    <submittedName>
        <fullName evidence="2">Membrane protein</fullName>
    </submittedName>
</protein>
<evidence type="ECO:0000313" key="3">
    <source>
        <dbReference type="Proteomes" id="UP000824988"/>
    </source>
</evidence>
<feature type="transmembrane region" description="Helical" evidence="1">
    <location>
        <begin position="32"/>
        <end position="47"/>
    </location>
</feature>
<dbReference type="RefSeq" id="WP_054774162.1">
    <property type="nucleotide sequence ID" value="NZ_AP019782.1"/>
</dbReference>
<keyword evidence="1" id="KW-0812">Transmembrane</keyword>
<keyword evidence="3" id="KW-1185">Reference proteome</keyword>